<dbReference type="VEuPathDB" id="CryptoDB:Vbra_4514"/>
<accession>A0A0G4G217</accession>
<proteinExistence type="predicted"/>
<dbReference type="EMBL" id="CDMY01000548">
    <property type="protein sequence ID" value="CEM22015.1"/>
    <property type="molecule type" value="Genomic_DNA"/>
</dbReference>
<feature type="domain" description="Brix" evidence="2">
    <location>
        <begin position="26"/>
        <end position="302"/>
    </location>
</feature>
<dbReference type="PANTHER" id="PTHR12661:SF5">
    <property type="entry name" value="SUPPRESSOR OF SWI4 1 HOMOLOG"/>
    <property type="match status" value="1"/>
</dbReference>
<dbReference type="GO" id="GO:0000027">
    <property type="term" value="P:ribosomal large subunit assembly"/>
    <property type="evidence" value="ECO:0007669"/>
    <property type="project" value="TreeGrafter"/>
</dbReference>
<dbReference type="OMA" id="KDYTVMT"/>
<dbReference type="Proteomes" id="UP000041254">
    <property type="component" value="Unassembled WGS sequence"/>
</dbReference>
<dbReference type="GO" id="GO:0019843">
    <property type="term" value="F:rRNA binding"/>
    <property type="evidence" value="ECO:0007669"/>
    <property type="project" value="InterPro"/>
</dbReference>
<dbReference type="PhylomeDB" id="A0A0G4G217"/>
<keyword evidence="4" id="KW-1185">Reference proteome</keyword>
<sequence>MAKKGARRRKRRTHVVQSDEAFKNLPKSFVFKKGRVTPSVRLLVQDLRKLMAPFTALRLREARVQKVRDFINVAGVFGVTHLVMLSQTDVAVYLRIARLPAGPSFTFRVHSYTLATEVRASQKRPRATTSDYDKSPLVVLNGFKEGKAAEGSGETAGALKLMTVMLSNMFPPIDVKNMQVGDCRRVVLFNYSPAGKAISMRHYAIVKRPAGMTRGVRKLLRTKSEKLVNLGTKTEVSDFVLSGGVGGVGDASDSEVEDAAQVAVPPAKREAQTEEKEISVSLIELGPRLTLQLIKAEEEMFAGKVLFHEYVKKTPDEMQQLDKKAHILKDRRKEQERLAERLAERQQRKMLKNKPAEEATAEDGGDAEADDEGDDNREDDSPSATSRSRTGATQPQKTKFNPFTFKAKKRKQAQEPAADGVPDGAKKMGGGRFEKQQAAVLARYHRSKEGAAGQRKRGNEGKDRGGPRKKVRKG</sequence>
<dbReference type="OrthoDB" id="10261452at2759"/>
<feature type="region of interest" description="Disordered" evidence="1">
    <location>
        <begin position="345"/>
        <end position="474"/>
    </location>
</feature>
<evidence type="ECO:0000313" key="3">
    <source>
        <dbReference type="EMBL" id="CEM22015.1"/>
    </source>
</evidence>
<feature type="compositionally biased region" description="Basic and acidic residues" evidence="1">
    <location>
        <begin position="457"/>
        <end position="466"/>
    </location>
</feature>
<name>A0A0G4G217_VITBC</name>
<dbReference type="PANTHER" id="PTHR12661">
    <property type="entry name" value="PETER PAN-RELATED"/>
    <property type="match status" value="1"/>
</dbReference>
<dbReference type="SMART" id="SM00879">
    <property type="entry name" value="Brix"/>
    <property type="match status" value="1"/>
</dbReference>
<feature type="compositionally biased region" description="Polar residues" evidence="1">
    <location>
        <begin position="382"/>
        <end position="401"/>
    </location>
</feature>
<evidence type="ECO:0000256" key="1">
    <source>
        <dbReference type="SAM" id="MobiDB-lite"/>
    </source>
</evidence>
<dbReference type="AlphaFoldDB" id="A0A0G4G217"/>
<dbReference type="GO" id="GO:0006364">
    <property type="term" value="P:rRNA processing"/>
    <property type="evidence" value="ECO:0007669"/>
    <property type="project" value="InterPro"/>
</dbReference>
<gene>
    <name evidence="3" type="ORF">Vbra_4514</name>
</gene>
<dbReference type="STRING" id="1169540.A0A0G4G217"/>
<evidence type="ECO:0000313" key="4">
    <source>
        <dbReference type="Proteomes" id="UP000041254"/>
    </source>
</evidence>
<dbReference type="GO" id="GO:0030687">
    <property type="term" value="C:preribosome, large subunit precursor"/>
    <property type="evidence" value="ECO:0007669"/>
    <property type="project" value="TreeGrafter"/>
</dbReference>
<protein>
    <recommendedName>
        <fullName evidence="2">Brix domain-containing protein</fullName>
    </recommendedName>
</protein>
<dbReference type="InterPro" id="IPR045112">
    <property type="entry name" value="PPAN-like"/>
</dbReference>
<reference evidence="3 4" key="1">
    <citation type="submission" date="2014-11" db="EMBL/GenBank/DDBJ databases">
        <authorList>
            <person name="Zhu J."/>
            <person name="Qi W."/>
            <person name="Song R."/>
        </authorList>
    </citation>
    <scope>NUCLEOTIDE SEQUENCE [LARGE SCALE GENOMIC DNA]</scope>
</reference>
<dbReference type="Pfam" id="PF04427">
    <property type="entry name" value="Brix"/>
    <property type="match status" value="1"/>
</dbReference>
<evidence type="ECO:0000259" key="2">
    <source>
        <dbReference type="PROSITE" id="PS50833"/>
    </source>
</evidence>
<dbReference type="PROSITE" id="PS50833">
    <property type="entry name" value="BRIX"/>
    <property type="match status" value="1"/>
</dbReference>
<dbReference type="InParanoid" id="A0A0G4G217"/>
<organism evidence="3 4">
    <name type="scientific">Vitrella brassicaformis (strain CCMP3155)</name>
    <dbReference type="NCBI Taxonomy" id="1169540"/>
    <lineage>
        <taxon>Eukaryota</taxon>
        <taxon>Sar</taxon>
        <taxon>Alveolata</taxon>
        <taxon>Colpodellida</taxon>
        <taxon>Vitrellaceae</taxon>
        <taxon>Vitrella</taxon>
    </lineage>
</organism>
<feature type="compositionally biased region" description="Acidic residues" evidence="1">
    <location>
        <begin position="359"/>
        <end position="378"/>
    </location>
</feature>
<dbReference type="InterPro" id="IPR007109">
    <property type="entry name" value="Brix"/>
</dbReference>